<dbReference type="AlphaFoldDB" id="A0A2K2F693"/>
<reference evidence="2 3" key="1">
    <citation type="submission" date="2017-06" db="EMBL/GenBank/DDBJ databases">
        <title>Investigating the central metabolism of Clostridium thermosuccinogenes.</title>
        <authorList>
            <person name="Koendjbiharie J.G."/>
            <person name="van Kranenburg R."/>
        </authorList>
    </citation>
    <scope>NUCLEOTIDE SEQUENCE [LARGE SCALE GENOMIC DNA]</scope>
    <source>
        <strain evidence="2 3">DSM 5806</strain>
    </source>
</reference>
<sequence>MLVFSGCSQDSSNVSKNEQTSSNDSIVSDMNTNITEDSKLEASTIHENEQTLNHDSVVNDTDTNKTDGSKLEVPPFDQKLYNTAYSYNEEGQFYCEIESIVEDTAKLDELFGNPISVESVPSEGDDYTEIRTYKDISIYRWDPMRSPYESQGLIGIEAWGVGIPIFRNLKIGDTLEDITSRFLSNDDTPEKEWREEEYEYLYYVDRFSYARIELDDPYFHLDMLVVQDYGLRYRIYLDENGTIIRYAVNSTF</sequence>
<organism evidence="2 3">
    <name type="scientific">Clostridium thermosuccinogenes</name>
    <dbReference type="NCBI Taxonomy" id="84032"/>
    <lineage>
        <taxon>Bacteria</taxon>
        <taxon>Bacillati</taxon>
        <taxon>Bacillota</taxon>
        <taxon>Clostridia</taxon>
        <taxon>Eubacteriales</taxon>
        <taxon>Clostridiaceae</taxon>
        <taxon>Clostridium</taxon>
    </lineage>
</organism>
<name>A0A2K2F693_9CLOT</name>
<feature type="region of interest" description="Disordered" evidence="1">
    <location>
        <begin position="1"/>
        <end position="29"/>
    </location>
</feature>
<evidence type="ECO:0000256" key="1">
    <source>
        <dbReference type="SAM" id="MobiDB-lite"/>
    </source>
</evidence>
<accession>A0A2K2F693</accession>
<dbReference type="Proteomes" id="UP000236151">
    <property type="component" value="Unassembled WGS sequence"/>
</dbReference>
<feature type="region of interest" description="Disordered" evidence="1">
    <location>
        <begin position="48"/>
        <end position="71"/>
    </location>
</feature>
<evidence type="ECO:0000313" key="2">
    <source>
        <dbReference type="EMBL" id="PNU01630.1"/>
    </source>
</evidence>
<gene>
    <name evidence="2" type="ORF">CDQ84_01085</name>
</gene>
<feature type="compositionally biased region" description="Polar residues" evidence="1">
    <location>
        <begin position="50"/>
        <end position="61"/>
    </location>
</feature>
<dbReference type="EMBL" id="NIOJ01000001">
    <property type="protein sequence ID" value="PNU01630.1"/>
    <property type="molecule type" value="Genomic_DNA"/>
</dbReference>
<proteinExistence type="predicted"/>
<dbReference type="KEGG" id="cthd:CDO33_17070"/>
<comment type="caution">
    <text evidence="2">The sequence shown here is derived from an EMBL/GenBank/DDBJ whole genome shotgun (WGS) entry which is preliminary data.</text>
</comment>
<dbReference type="RefSeq" id="WP_103079859.1">
    <property type="nucleotide sequence ID" value="NZ_NIOI01000001.1"/>
</dbReference>
<evidence type="ECO:0000313" key="3">
    <source>
        <dbReference type="Proteomes" id="UP000236151"/>
    </source>
</evidence>
<keyword evidence="3" id="KW-1185">Reference proteome</keyword>
<protein>
    <submittedName>
        <fullName evidence="2">Uncharacterized protein</fullName>
    </submittedName>
</protein>